<comment type="caution">
    <text evidence="4">Lacks conserved residue(s) required for the propagation of feature annotation.</text>
</comment>
<feature type="domain" description="P-type" evidence="6">
    <location>
        <begin position="61"/>
        <end position="105"/>
    </location>
</feature>
<dbReference type="SMART" id="SM00018">
    <property type="entry name" value="PD"/>
    <property type="match status" value="1"/>
</dbReference>
<dbReference type="SUPFAM" id="SSF74650">
    <property type="entry name" value="Galactose mutarotase-like"/>
    <property type="match status" value="1"/>
</dbReference>
<dbReference type="GO" id="GO:0005975">
    <property type="term" value="P:carbohydrate metabolic process"/>
    <property type="evidence" value="ECO:0007669"/>
    <property type="project" value="InterPro"/>
</dbReference>
<protein>
    <recommendedName>
        <fullName evidence="6">P-type domain-containing protein</fullName>
    </recommendedName>
</protein>
<comment type="subcellular location">
    <subcellularLocation>
        <location evidence="1">Secreted</location>
    </subcellularLocation>
</comment>
<dbReference type="GO" id="GO:0003824">
    <property type="term" value="F:catalytic activity"/>
    <property type="evidence" value="ECO:0007669"/>
    <property type="project" value="InterPro"/>
</dbReference>
<evidence type="ECO:0000313" key="7">
    <source>
        <dbReference type="Ensembl" id="ENSLLTP00000016485.1"/>
    </source>
</evidence>
<dbReference type="GO" id="GO:0005615">
    <property type="term" value="C:extracellular space"/>
    <property type="evidence" value="ECO:0007669"/>
    <property type="project" value="TreeGrafter"/>
</dbReference>
<reference evidence="7" key="1">
    <citation type="submission" date="2025-08" db="UniProtKB">
        <authorList>
            <consortium name="Ensembl"/>
        </authorList>
    </citation>
    <scope>IDENTIFICATION</scope>
</reference>
<proteinExistence type="predicted"/>
<dbReference type="CDD" id="cd00111">
    <property type="entry name" value="Trefoil"/>
    <property type="match status" value="1"/>
</dbReference>
<evidence type="ECO:0000256" key="4">
    <source>
        <dbReference type="PROSITE-ProRule" id="PRU00779"/>
    </source>
</evidence>
<dbReference type="PROSITE" id="PS00025">
    <property type="entry name" value="P_TREFOIL_1"/>
    <property type="match status" value="1"/>
</dbReference>
<sequence length="205" mass="23049">MLMNSTLAFTITLLGLSRTSEAAIAASKREGDHWGKNQDRVSEVPQQKLKQQLEPLLLSSKQCNIPPDSRFDCAPEKLLSQDECQARGCCYVPVSSKEPWCFFPSNYSSYKITNLTATQSGYTAHLNRSVPSFMPDDIMNVQLDVIFETKGRLHFTLKDPARKRYEVPLETPKTTSKESSTLYSVQFSADPFGLIVFRQSNGQVL</sequence>
<accession>A0A8C5WVE3</accession>
<dbReference type="Gene3D" id="2.60.40.1760">
    <property type="entry name" value="glycosyl hydrolase (family 31)"/>
    <property type="match status" value="1"/>
</dbReference>
<dbReference type="PANTHER" id="PTHR13826:SF14">
    <property type="entry name" value="TREFOIL FACTOR 2"/>
    <property type="match status" value="1"/>
</dbReference>
<evidence type="ECO:0000256" key="3">
    <source>
        <dbReference type="ARBA" id="ARBA00023157"/>
    </source>
</evidence>
<dbReference type="InterPro" id="IPR000519">
    <property type="entry name" value="P_trefoil_dom"/>
</dbReference>
<keyword evidence="5" id="KW-0732">Signal</keyword>
<evidence type="ECO:0000256" key="2">
    <source>
        <dbReference type="ARBA" id="ARBA00022525"/>
    </source>
</evidence>
<evidence type="ECO:0000259" key="6">
    <source>
        <dbReference type="PROSITE" id="PS51448"/>
    </source>
</evidence>
<feature type="disulfide bond" evidence="4">
    <location>
        <begin position="84"/>
        <end position="101"/>
    </location>
</feature>
<reference evidence="7" key="2">
    <citation type="submission" date="2025-09" db="UniProtKB">
        <authorList>
            <consortium name="Ensembl"/>
        </authorList>
    </citation>
    <scope>IDENTIFICATION</scope>
</reference>
<dbReference type="PANTHER" id="PTHR13826">
    <property type="entry name" value="INTESTINAL TREFOIL FACTOR-RELATED"/>
    <property type="match status" value="1"/>
</dbReference>
<dbReference type="InterPro" id="IPR017957">
    <property type="entry name" value="P_trefoil_CS"/>
</dbReference>
<dbReference type="InterPro" id="IPR011013">
    <property type="entry name" value="Gal_mutarotase_sf_dom"/>
</dbReference>
<dbReference type="AlphaFoldDB" id="A0A8C5WVE3"/>
<feature type="signal peptide" evidence="5">
    <location>
        <begin position="1"/>
        <end position="22"/>
    </location>
</feature>
<evidence type="ECO:0000256" key="1">
    <source>
        <dbReference type="ARBA" id="ARBA00004613"/>
    </source>
</evidence>
<dbReference type="InterPro" id="IPR044913">
    <property type="entry name" value="P_trefoil_dom_sf"/>
</dbReference>
<dbReference type="InterPro" id="IPR017994">
    <property type="entry name" value="P_trefoil_chordata"/>
</dbReference>
<dbReference type="Proteomes" id="UP000694406">
    <property type="component" value="Unplaced"/>
</dbReference>
<dbReference type="Gene3D" id="4.10.110.10">
    <property type="entry name" value="Spasmolytic Protein, domain 1"/>
    <property type="match status" value="1"/>
</dbReference>
<feature type="chain" id="PRO_5034871068" description="P-type domain-containing protein" evidence="5">
    <location>
        <begin position="23"/>
        <end position="205"/>
    </location>
</feature>
<dbReference type="Pfam" id="PF00088">
    <property type="entry name" value="Trefoil"/>
    <property type="match status" value="1"/>
</dbReference>
<keyword evidence="2" id="KW-0964">Secreted</keyword>
<dbReference type="Ensembl" id="ENSLLTT00000017107.1">
    <property type="protein sequence ID" value="ENSLLTP00000016485.1"/>
    <property type="gene ID" value="ENSLLTG00000012589.1"/>
</dbReference>
<evidence type="ECO:0000313" key="8">
    <source>
        <dbReference type="Proteomes" id="UP000694406"/>
    </source>
</evidence>
<dbReference type="PROSITE" id="PS51448">
    <property type="entry name" value="P_TREFOIL_2"/>
    <property type="match status" value="1"/>
</dbReference>
<dbReference type="GeneTree" id="ENSGT00940000159355"/>
<evidence type="ECO:0000256" key="5">
    <source>
        <dbReference type="SAM" id="SignalP"/>
    </source>
</evidence>
<keyword evidence="3 4" id="KW-1015">Disulfide bond</keyword>
<keyword evidence="8" id="KW-1185">Reference proteome</keyword>
<dbReference type="SUPFAM" id="SSF57492">
    <property type="entry name" value="Trefoil"/>
    <property type="match status" value="1"/>
</dbReference>
<dbReference type="GO" id="GO:0030246">
    <property type="term" value="F:carbohydrate binding"/>
    <property type="evidence" value="ECO:0007669"/>
    <property type="project" value="InterPro"/>
</dbReference>
<name>A0A8C5WVE3_LATLA</name>
<organism evidence="7 8">
    <name type="scientific">Laticauda laticaudata</name>
    <name type="common">Blue-ringed sea krait</name>
    <name type="synonym">Blue-lipped sea krait</name>
    <dbReference type="NCBI Taxonomy" id="8630"/>
    <lineage>
        <taxon>Eukaryota</taxon>
        <taxon>Metazoa</taxon>
        <taxon>Chordata</taxon>
        <taxon>Craniata</taxon>
        <taxon>Vertebrata</taxon>
        <taxon>Euteleostomi</taxon>
        <taxon>Lepidosauria</taxon>
        <taxon>Squamata</taxon>
        <taxon>Bifurcata</taxon>
        <taxon>Unidentata</taxon>
        <taxon>Episquamata</taxon>
        <taxon>Toxicofera</taxon>
        <taxon>Serpentes</taxon>
        <taxon>Colubroidea</taxon>
        <taxon>Elapidae</taxon>
        <taxon>Laticaudinae</taxon>
        <taxon>Laticauda</taxon>
    </lineage>
</organism>